<dbReference type="AlphaFoldDB" id="A0AAW2DPM4"/>
<evidence type="ECO:0000313" key="2">
    <source>
        <dbReference type="EMBL" id="KAL0011439.1"/>
    </source>
</evidence>
<proteinExistence type="predicted"/>
<accession>A0AAW2DPM4</accession>
<keyword evidence="3" id="KW-1185">Reference proteome</keyword>
<name>A0AAW2DPM4_9ROSI</name>
<feature type="domain" description="Reverse transcriptase zinc-binding" evidence="1">
    <location>
        <begin position="190"/>
        <end position="285"/>
    </location>
</feature>
<organism evidence="2 3">
    <name type="scientific">Lithocarpus litseifolius</name>
    <dbReference type="NCBI Taxonomy" id="425828"/>
    <lineage>
        <taxon>Eukaryota</taxon>
        <taxon>Viridiplantae</taxon>
        <taxon>Streptophyta</taxon>
        <taxon>Embryophyta</taxon>
        <taxon>Tracheophyta</taxon>
        <taxon>Spermatophyta</taxon>
        <taxon>Magnoliopsida</taxon>
        <taxon>eudicotyledons</taxon>
        <taxon>Gunneridae</taxon>
        <taxon>Pentapetalae</taxon>
        <taxon>rosids</taxon>
        <taxon>fabids</taxon>
        <taxon>Fagales</taxon>
        <taxon>Fagaceae</taxon>
        <taxon>Lithocarpus</taxon>
    </lineage>
</organism>
<dbReference type="Pfam" id="PF13966">
    <property type="entry name" value="zf-RVT"/>
    <property type="match status" value="1"/>
</dbReference>
<dbReference type="Proteomes" id="UP001459277">
    <property type="component" value="Unassembled WGS sequence"/>
</dbReference>
<protein>
    <recommendedName>
        <fullName evidence="1">Reverse transcriptase zinc-binding domain-containing protein</fullName>
    </recommendedName>
</protein>
<evidence type="ECO:0000259" key="1">
    <source>
        <dbReference type="Pfam" id="PF13966"/>
    </source>
</evidence>
<reference evidence="2 3" key="1">
    <citation type="submission" date="2024-01" db="EMBL/GenBank/DDBJ databases">
        <title>A telomere-to-telomere, gap-free genome of sweet tea (Lithocarpus litseifolius).</title>
        <authorList>
            <person name="Zhou J."/>
        </authorList>
    </citation>
    <scope>NUCLEOTIDE SEQUENCE [LARGE SCALE GENOMIC DNA]</scope>
    <source>
        <strain evidence="2">Zhou-2022a</strain>
        <tissue evidence="2">Leaf</tissue>
    </source>
</reference>
<sequence>MGWKEKHISKVRREVLIKTVAQAIPTYSMSIFKIPKLVCDGINSALSKYWWGQTRDEKKIHWINWGRLCTSKRKEGMGFRDIHAFNLAMLAKQAWHLTHEMHLLFYRVYKARYFPSCSFMDAELGANPSMVADLSLKVADLIDTTTNQWDRGKVHTIFEPDTREDILKIKLSNVASRDRLIWKENKANKFSVKTAYQVALRLHHPQIGEHSLASMDRKMWKRIWSLNVPPKVRNFMWRACSNILPTKANLVQKKVQVDPICTVCGQHEETMGHILWECLLARNVWAQVRSRIQKTSSLEASFFLLMRQMMERLSGKEFELSAMIA</sequence>
<dbReference type="InterPro" id="IPR026960">
    <property type="entry name" value="RVT-Znf"/>
</dbReference>
<dbReference type="PANTHER" id="PTHR33116:SF86">
    <property type="entry name" value="REVERSE TRANSCRIPTASE DOMAIN-CONTAINING PROTEIN"/>
    <property type="match status" value="1"/>
</dbReference>
<comment type="caution">
    <text evidence="2">The sequence shown here is derived from an EMBL/GenBank/DDBJ whole genome shotgun (WGS) entry which is preliminary data.</text>
</comment>
<dbReference type="PANTHER" id="PTHR33116">
    <property type="entry name" value="REVERSE TRANSCRIPTASE ZINC-BINDING DOMAIN-CONTAINING PROTEIN-RELATED-RELATED"/>
    <property type="match status" value="1"/>
</dbReference>
<gene>
    <name evidence="2" type="ORF">SO802_006547</name>
</gene>
<dbReference type="EMBL" id="JAZDWU010000002">
    <property type="protein sequence ID" value="KAL0011439.1"/>
    <property type="molecule type" value="Genomic_DNA"/>
</dbReference>
<evidence type="ECO:0000313" key="3">
    <source>
        <dbReference type="Proteomes" id="UP001459277"/>
    </source>
</evidence>